<keyword evidence="2" id="KW-1185">Reference proteome</keyword>
<evidence type="ECO:0000313" key="2">
    <source>
        <dbReference type="Proteomes" id="UP000006882"/>
    </source>
</evidence>
<dbReference type="Gramene" id="ONI35469">
    <property type="protein sequence ID" value="ONI35469"/>
    <property type="gene ID" value="PRUPE_1G537800"/>
</dbReference>
<accession>M5XGW8</accession>
<protein>
    <submittedName>
        <fullName evidence="1">Uncharacterized protein</fullName>
    </submittedName>
</protein>
<sequence>MPVVSVPEEPRLRCHGKGRMTKIGPGLSPSTEPFVPISYTLRRTLKSDLLLKSAREGRWVFIQFLHV</sequence>
<name>M5XGW8_PRUPE</name>
<gene>
    <name evidence="1" type="ORF">PRUPE_1G537800</name>
</gene>
<organism evidence="1 2">
    <name type="scientific">Prunus persica</name>
    <name type="common">Peach</name>
    <name type="synonym">Amygdalus persica</name>
    <dbReference type="NCBI Taxonomy" id="3760"/>
    <lineage>
        <taxon>Eukaryota</taxon>
        <taxon>Viridiplantae</taxon>
        <taxon>Streptophyta</taxon>
        <taxon>Embryophyta</taxon>
        <taxon>Tracheophyta</taxon>
        <taxon>Spermatophyta</taxon>
        <taxon>Magnoliopsida</taxon>
        <taxon>eudicotyledons</taxon>
        <taxon>Gunneridae</taxon>
        <taxon>Pentapetalae</taxon>
        <taxon>rosids</taxon>
        <taxon>fabids</taxon>
        <taxon>Rosales</taxon>
        <taxon>Rosaceae</taxon>
        <taxon>Amygdaloideae</taxon>
        <taxon>Amygdaleae</taxon>
        <taxon>Prunus</taxon>
    </lineage>
</organism>
<dbReference type="EMBL" id="CM007651">
    <property type="protein sequence ID" value="ONI35469.1"/>
    <property type="molecule type" value="Genomic_DNA"/>
</dbReference>
<dbReference type="AlphaFoldDB" id="M5XGW8"/>
<dbReference type="HOGENOM" id="CLU_2817258_0_0_1"/>
<evidence type="ECO:0000313" key="1">
    <source>
        <dbReference type="EMBL" id="ONI35469.1"/>
    </source>
</evidence>
<dbReference type="Proteomes" id="UP000006882">
    <property type="component" value="Chromosome G1"/>
</dbReference>
<reference evidence="1 2" key="1">
    <citation type="journal article" date="2013" name="Nat. Genet.">
        <title>The high-quality draft genome of peach (Prunus persica) identifies unique patterns of genetic diversity, domestication and genome evolution.</title>
        <authorList>
            <consortium name="International Peach Genome Initiative"/>
            <person name="Verde I."/>
            <person name="Abbott A.G."/>
            <person name="Scalabrin S."/>
            <person name="Jung S."/>
            <person name="Shu S."/>
            <person name="Marroni F."/>
            <person name="Zhebentyayeva T."/>
            <person name="Dettori M.T."/>
            <person name="Grimwood J."/>
            <person name="Cattonaro F."/>
            <person name="Zuccolo A."/>
            <person name="Rossini L."/>
            <person name="Jenkins J."/>
            <person name="Vendramin E."/>
            <person name="Meisel L.A."/>
            <person name="Decroocq V."/>
            <person name="Sosinski B."/>
            <person name="Prochnik S."/>
            <person name="Mitros T."/>
            <person name="Policriti A."/>
            <person name="Cipriani G."/>
            <person name="Dondini L."/>
            <person name="Ficklin S."/>
            <person name="Goodstein D.M."/>
            <person name="Xuan P."/>
            <person name="Del Fabbro C."/>
            <person name="Aramini V."/>
            <person name="Copetti D."/>
            <person name="Gonzalez S."/>
            <person name="Horner D.S."/>
            <person name="Falchi R."/>
            <person name="Lucas S."/>
            <person name="Mica E."/>
            <person name="Maldonado J."/>
            <person name="Lazzari B."/>
            <person name="Bielenberg D."/>
            <person name="Pirona R."/>
            <person name="Miculan M."/>
            <person name="Barakat A."/>
            <person name="Testolin R."/>
            <person name="Stella A."/>
            <person name="Tartarini S."/>
            <person name="Tonutti P."/>
            <person name="Arus P."/>
            <person name="Orellana A."/>
            <person name="Wells C."/>
            <person name="Main D."/>
            <person name="Vizzotto G."/>
            <person name="Silva H."/>
            <person name="Salamini F."/>
            <person name="Schmutz J."/>
            <person name="Morgante M."/>
            <person name="Rokhsar D.S."/>
        </authorList>
    </citation>
    <scope>NUCLEOTIDE SEQUENCE [LARGE SCALE GENOMIC DNA]</scope>
    <source>
        <strain evidence="2">cv. Nemared</strain>
    </source>
</reference>
<proteinExistence type="predicted"/>